<dbReference type="AlphaFoldDB" id="A0A1Z4M092"/>
<dbReference type="Proteomes" id="UP000218418">
    <property type="component" value="Chromosome"/>
</dbReference>
<accession>A0A1Z4M092</accession>
<reference evidence="1 2" key="1">
    <citation type="submission" date="2017-06" db="EMBL/GenBank/DDBJ databases">
        <title>Genome sequencing of cyanobaciteial culture collection at National Institute for Environmental Studies (NIES).</title>
        <authorList>
            <person name="Hirose Y."/>
            <person name="Shimura Y."/>
            <person name="Fujisawa T."/>
            <person name="Nakamura Y."/>
            <person name="Kawachi M."/>
        </authorList>
    </citation>
    <scope>NUCLEOTIDE SEQUENCE [LARGE SCALE GENOMIC DNA]</scope>
    <source>
        <strain evidence="1 2">NIES-267</strain>
    </source>
</reference>
<dbReference type="InterPro" id="IPR024078">
    <property type="entry name" value="LmbE-like_dom_sf"/>
</dbReference>
<protein>
    <recommendedName>
        <fullName evidence="3">LmbE family protein</fullName>
    </recommendedName>
</protein>
<dbReference type="PANTHER" id="PTHR12993">
    <property type="entry name" value="N-ACETYLGLUCOSAMINYL-PHOSPHATIDYLINOSITOL DE-N-ACETYLASE-RELATED"/>
    <property type="match status" value="1"/>
</dbReference>
<organism evidence="1 2">
    <name type="scientific">Calothrix parasitica NIES-267</name>
    <dbReference type="NCBI Taxonomy" id="1973488"/>
    <lineage>
        <taxon>Bacteria</taxon>
        <taxon>Bacillati</taxon>
        <taxon>Cyanobacteriota</taxon>
        <taxon>Cyanophyceae</taxon>
        <taxon>Nostocales</taxon>
        <taxon>Calotrichaceae</taxon>
        <taxon>Calothrix</taxon>
    </lineage>
</organism>
<proteinExistence type="predicted"/>
<dbReference type="InterPro" id="IPR003737">
    <property type="entry name" value="GlcNAc_PI_deacetylase-related"/>
</dbReference>
<dbReference type="EMBL" id="AP018227">
    <property type="protein sequence ID" value="BAY86880.1"/>
    <property type="molecule type" value="Genomic_DNA"/>
</dbReference>
<evidence type="ECO:0008006" key="3">
    <source>
        <dbReference type="Google" id="ProtNLM"/>
    </source>
</evidence>
<dbReference type="SUPFAM" id="SSF102588">
    <property type="entry name" value="LmbE-like"/>
    <property type="match status" value="1"/>
</dbReference>
<name>A0A1Z4M092_9CYAN</name>
<keyword evidence="2" id="KW-1185">Reference proteome</keyword>
<evidence type="ECO:0000313" key="1">
    <source>
        <dbReference type="EMBL" id="BAY86880.1"/>
    </source>
</evidence>
<evidence type="ECO:0000313" key="2">
    <source>
        <dbReference type="Proteomes" id="UP000218418"/>
    </source>
</evidence>
<dbReference type="OrthoDB" id="9790023at2"/>
<dbReference type="GO" id="GO:0016811">
    <property type="term" value="F:hydrolase activity, acting on carbon-nitrogen (but not peptide) bonds, in linear amides"/>
    <property type="evidence" value="ECO:0007669"/>
    <property type="project" value="TreeGrafter"/>
</dbReference>
<dbReference type="PANTHER" id="PTHR12993:SF30">
    <property type="entry name" value="N-ACETYL-ALPHA-D-GLUCOSAMINYL L-MALATE DEACETYLASE 1"/>
    <property type="match status" value="1"/>
</dbReference>
<dbReference type="Pfam" id="PF02585">
    <property type="entry name" value="PIG-L"/>
    <property type="match status" value="1"/>
</dbReference>
<dbReference type="Gene3D" id="3.40.50.10320">
    <property type="entry name" value="LmbE-like"/>
    <property type="match status" value="1"/>
</dbReference>
<gene>
    <name evidence="1" type="ORF">NIES267_63910</name>
</gene>
<sequence length="217" mass="25444">MINLNFNQTEESDLKILCLGAHCDDIEIGCGGTILKLIEEYSNITVYWVVLSSSEKTAQEAMLSSNTFLKEVSNKKVIIKNLEGGLLYFQGKELHEFFEELKQEFSPDIIFTHHRQDKHQDHRLISDYTWDTFRNHLILEYEIPKYDGDLGLPNLFVHLDEAVCRRKIKYVMDAFPTQNNKQWFTEETFRSILRIRGIESSSPSHYSEAFHCRKIVF</sequence>